<dbReference type="CDD" id="cd05214">
    <property type="entry name" value="GAPDH_I_N"/>
    <property type="match status" value="1"/>
</dbReference>
<dbReference type="PANTHER" id="PTHR10836:SF76">
    <property type="entry name" value="GLYCERALDEHYDE-3-PHOSPHATE DEHYDROGENASE-RELATED"/>
    <property type="match status" value="1"/>
</dbReference>
<dbReference type="Gene3D" id="3.30.360.10">
    <property type="entry name" value="Dihydrodipicolinate Reductase, domain 2"/>
    <property type="match status" value="1"/>
</dbReference>
<dbReference type="Pfam" id="PF00044">
    <property type="entry name" value="Gp_dh_N"/>
    <property type="match status" value="1"/>
</dbReference>
<reference evidence="15" key="1">
    <citation type="submission" date="2019-03" db="EMBL/GenBank/DDBJ databases">
        <title>Complete genome of Methylacidiphilum kamchatkense Kam1.</title>
        <authorList>
            <person name="Kruse T."/>
            <person name="Murarilal Ratnadevi C."/>
            <person name="Erikstad H.-A."/>
            <person name="Birkeland N.-K."/>
        </authorList>
    </citation>
    <scope>NUCLEOTIDE SEQUENCE [LARGE SCALE GENOMIC DNA]</scope>
    <source>
        <strain evidence="15">kam1</strain>
    </source>
</reference>
<proteinExistence type="inferred from homology"/>
<dbReference type="SMART" id="SM00846">
    <property type="entry name" value="Gp_dh_N"/>
    <property type="match status" value="1"/>
</dbReference>
<dbReference type="InterPro" id="IPR020829">
    <property type="entry name" value="GlycerAld_3-P_DH_cat"/>
</dbReference>
<dbReference type="RefSeq" id="WP_143958287.1">
    <property type="nucleotide sequence ID" value="NZ_CP037899.1"/>
</dbReference>
<evidence type="ECO:0000313" key="14">
    <source>
        <dbReference type="EMBL" id="QDQ42280.1"/>
    </source>
</evidence>
<evidence type="ECO:0000259" key="13">
    <source>
        <dbReference type="SMART" id="SM00846"/>
    </source>
</evidence>
<feature type="binding site" evidence="8">
    <location>
        <position position="246"/>
    </location>
    <ligand>
        <name>D-glyceraldehyde 3-phosphate</name>
        <dbReference type="ChEBI" id="CHEBI:59776"/>
    </ligand>
</feature>
<feature type="binding site" evidence="9">
    <location>
        <begin position="11"/>
        <end position="12"/>
    </location>
    <ligand>
        <name>NAD(+)</name>
        <dbReference type="ChEBI" id="CHEBI:57540"/>
    </ligand>
</feature>
<dbReference type="CDD" id="cd18126">
    <property type="entry name" value="GAPDH_I_C"/>
    <property type="match status" value="1"/>
</dbReference>
<dbReference type="SUPFAM" id="SSF51735">
    <property type="entry name" value="NAD(P)-binding Rossmann-fold domains"/>
    <property type="match status" value="1"/>
</dbReference>
<dbReference type="EMBL" id="CP037899">
    <property type="protein sequence ID" value="QDQ42280.1"/>
    <property type="molecule type" value="Genomic_DNA"/>
</dbReference>
<dbReference type="EC" id="1.2.1.-" evidence="12"/>
<dbReference type="InterPro" id="IPR020831">
    <property type="entry name" value="GlycerAld/Erythrose_P_DH"/>
</dbReference>
<feature type="active site" description="Nucleophile" evidence="7">
    <location>
        <position position="163"/>
    </location>
</feature>
<feature type="binding site" evidence="9">
    <location>
        <position position="328"/>
    </location>
    <ligand>
        <name>NAD(+)</name>
        <dbReference type="ChEBI" id="CHEBI:57540"/>
    </ligand>
</feature>
<evidence type="ECO:0000256" key="1">
    <source>
        <dbReference type="ARBA" id="ARBA00003501"/>
    </source>
</evidence>
<protein>
    <recommendedName>
        <fullName evidence="12">Glyceraldehyde-3-phosphate dehydrogenase</fullName>
        <ecNumber evidence="12">1.2.1.-</ecNumber>
    </recommendedName>
</protein>
<accession>A0A516TM11</accession>
<feature type="binding site" evidence="8">
    <location>
        <begin position="162"/>
        <end position="164"/>
    </location>
    <ligand>
        <name>D-glyceraldehyde 3-phosphate</name>
        <dbReference type="ChEBI" id="CHEBI:59776"/>
    </ligand>
</feature>
<comment type="function">
    <text evidence="1">Catalyzes the oxidative phosphorylation of glyceraldehyde 3-phosphate (G3P) to 1,3-bisphosphoglycerate (BPG) using the cofactor NAD. The first reaction step involves the formation of a hemiacetal intermediate between G3P and a cysteine residue, and this hemiacetal intermediate is then oxidized to a thioester, with concomitant reduction of NAD to NADH. The reduced NADH is then exchanged with the second NAD, and the thioester is attacked by a nucleophilic inorganic phosphate to produce BPG.</text>
</comment>
<dbReference type="InterPro" id="IPR036291">
    <property type="entry name" value="NAD(P)-bd_dom_sf"/>
</dbReference>
<dbReference type="InterPro" id="IPR020830">
    <property type="entry name" value="GlycerAld_3-P_DH_AS"/>
</dbReference>
<evidence type="ECO:0000256" key="8">
    <source>
        <dbReference type="PIRSR" id="PIRSR000149-2"/>
    </source>
</evidence>
<evidence type="ECO:0000256" key="4">
    <source>
        <dbReference type="ARBA" id="ARBA00023002"/>
    </source>
</evidence>
<dbReference type="PIRSF" id="PIRSF000149">
    <property type="entry name" value="GAP_DH"/>
    <property type="match status" value="1"/>
</dbReference>
<feature type="binding site" evidence="8">
    <location>
        <begin position="223"/>
        <end position="224"/>
    </location>
    <ligand>
        <name>D-glyceraldehyde 3-phosphate</name>
        <dbReference type="ChEBI" id="CHEBI:59776"/>
    </ligand>
</feature>
<dbReference type="PANTHER" id="PTHR10836">
    <property type="entry name" value="GLYCERALDEHYDE 3-PHOSPHATE DEHYDROGENASE"/>
    <property type="match status" value="1"/>
</dbReference>
<evidence type="ECO:0000256" key="7">
    <source>
        <dbReference type="PIRSR" id="PIRSR000149-1"/>
    </source>
</evidence>
<evidence type="ECO:0000256" key="2">
    <source>
        <dbReference type="ARBA" id="ARBA00007406"/>
    </source>
</evidence>
<gene>
    <name evidence="14" type="ORF">kam1_1050</name>
</gene>
<dbReference type="InterPro" id="IPR006424">
    <property type="entry name" value="Glyceraldehyde-3-P_DH_1"/>
</dbReference>
<evidence type="ECO:0000256" key="9">
    <source>
        <dbReference type="PIRSR" id="PIRSR000149-3"/>
    </source>
</evidence>
<dbReference type="FunFam" id="3.30.360.10:FF:000001">
    <property type="entry name" value="Glyceraldehyde-3-phosphate dehydrogenase"/>
    <property type="match status" value="1"/>
</dbReference>
<dbReference type="GO" id="GO:0051287">
    <property type="term" value="F:NAD binding"/>
    <property type="evidence" value="ECO:0007669"/>
    <property type="project" value="InterPro"/>
</dbReference>
<dbReference type="InterPro" id="IPR020828">
    <property type="entry name" value="GlycerAld_3-P_DH_NAD(P)-bd"/>
</dbReference>
<dbReference type="KEGG" id="mkc:kam1_1050"/>
<evidence type="ECO:0000256" key="12">
    <source>
        <dbReference type="RuleBase" id="RU361160"/>
    </source>
</evidence>
<comment type="similarity">
    <text evidence="2 11">Belongs to the glyceraldehyde-3-phosphate dehydrogenase family.</text>
</comment>
<keyword evidence="4 12" id="KW-0560">Oxidoreductase</keyword>
<dbReference type="Proteomes" id="UP000315925">
    <property type="component" value="Chromosome"/>
</dbReference>
<dbReference type="AlphaFoldDB" id="A0A516TM11"/>
<evidence type="ECO:0000313" key="15">
    <source>
        <dbReference type="Proteomes" id="UP000315925"/>
    </source>
</evidence>
<dbReference type="Gene3D" id="3.40.50.720">
    <property type="entry name" value="NAD(P)-binding Rossmann-like Domain"/>
    <property type="match status" value="1"/>
</dbReference>
<organism evidence="14 15">
    <name type="scientific">Methylacidiphilum kamchatkense Kam1</name>
    <dbReference type="NCBI Taxonomy" id="1202785"/>
    <lineage>
        <taxon>Bacteria</taxon>
        <taxon>Pseudomonadati</taxon>
        <taxon>Verrucomicrobiota</taxon>
        <taxon>Methylacidiphilae</taxon>
        <taxon>Methylacidiphilales</taxon>
        <taxon>Methylacidiphilaceae</taxon>
        <taxon>Methylacidiphilum (ex Ratnadevi et al. 2023)</taxon>
    </lineage>
</organism>
<feature type="binding site" evidence="8">
    <location>
        <position position="194"/>
    </location>
    <ligand>
        <name>D-glyceraldehyde 3-phosphate</name>
        <dbReference type="ChEBI" id="CHEBI:59776"/>
    </ligand>
</feature>
<keyword evidence="9" id="KW-0547">Nucleotide-binding</keyword>
<dbReference type="GO" id="GO:0004365">
    <property type="term" value="F:glyceraldehyde-3-phosphate dehydrogenase (NAD+) (phosphorylating) activity"/>
    <property type="evidence" value="ECO:0007669"/>
    <property type="project" value="UniProtKB-EC"/>
</dbReference>
<feature type="domain" description="Glyceraldehyde 3-phosphate dehydrogenase NAD(P) binding" evidence="13">
    <location>
        <begin position="2"/>
        <end position="163"/>
    </location>
</feature>
<dbReference type="FunFam" id="3.40.50.720:FF:000001">
    <property type="entry name" value="Glyceraldehyde-3-phosphate dehydrogenase"/>
    <property type="match status" value="1"/>
</dbReference>
<name>A0A516TM11_9BACT</name>
<evidence type="ECO:0000256" key="11">
    <source>
        <dbReference type="RuleBase" id="RU000397"/>
    </source>
</evidence>
<comment type="subunit">
    <text evidence="3">Homotetramer.</text>
</comment>
<sequence>MPKVAINGFGRIGRLILRAIAEQKLLNELEVVAVNDIVSADNLAYLLKYDTNYERSPFPVKSSKSKDSLEEDDLLEVDGHTIQCLSIKEGPSAMPWKELGVDIVFESTGLFTAASKAIGHIKSGAKKVIITAPGKEADITVVMGVNHEQLDMGKHTIISNASCTTNCLTPLVHVLLKEGFGIEEGLMTTVHSYTASQRLQDGPSKKDWKGGRAAEGNIIPATTGAAKATTLVIPELKGKLTGMAFRVPTPTVSVVDLTVRTTKETNYAEICGAMKKASESYLEGILGYTEEQVVSRDYLKDSHSSIFDAGSGIALNSRFYKLIAWYDNEWGYSCRCVDLAKYIASRI</sequence>
<dbReference type="GO" id="GO:0006006">
    <property type="term" value="P:glucose metabolic process"/>
    <property type="evidence" value="ECO:0007669"/>
    <property type="project" value="InterPro"/>
</dbReference>
<feature type="binding site" evidence="9">
    <location>
        <position position="36"/>
    </location>
    <ligand>
        <name>NAD(+)</name>
        <dbReference type="ChEBI" id="CHEBI:57540"/>
    </ligand>
</feature>
<feature type="binding site" evidence="9">
    <location>
        <position position="131"/>
    </location>
    <ligand>
        <name>NAD(+)</name>
        <dbReference type="ChEBI" id="CHEBI:57540"/>
    </ligand>
</feature>
<keyword evidence="5 9" id="KW-0520">NAD</keyword>
<evidence type="ECO:0000256" key="6">
    <source>
        <dbReference type="ARBA" id="ARBA00047698"/>
    </source>
</evidence>
<evidence type="ECO:0000256" key="3">
    <source>
        <dbReference type="ARBA" id="ARBA00011881"/>
    </source>
</evidence>
<dbReference type="NCBIfam" id="TIGR01534">
    <property type="entry name" value="GAPDH-I"/>
    <property type="match status" value="1"/>
</dbReference>
<dbReference type="PRINTS" id="PR00078">
    <property type="entry name" value="G3PDHDRGNASE"/>
</dbReference>
<feature type="site" description="Activates thiol group during catalysis" evidence="10">
    <location>
        <position position="191"/>
    </location>
</feature>
<evidence type="ECO:0000256" key="5">
    <source>
        <dbReference type="ARBA" id="ARBA00023027"/>
    </source>
</evidence>
<dbReference type="SUPFAM" id="SSF55347">
    <property type="entry name" value="Glyceraldehyde-3-phosphate dehydrogenase-like, C-terminal domain"/>
    <property type="match status" value="1"/>
</dbReference>
<dbReference type="GO" id="GO:0006096">
    <property type="term" value="P:glycolytic process"/>
    <property type="evidence" value="ECO:0007669"/>
    <property type="project" value="TreeGrafter"/>
</dbReference>
<dbReference type="STRING" id="1202785.A946_07420"/>
<evidence type="ECO:0000256" key="10">
    <source>
        <dbReference type="PIRSR" id="PIRSR000149-4"/>
    </source>
</evidence>
<dbReference type="Pfam" id="PF02800">
    <property type="entry name" value="Gp_dh_C"/>
    <property type="match status" value="1"/>
</dbReference>
<comment type="catalytic activity">
    <reaction evidence="6">
        <text>D-glyceraldehyde 3-phosphate + phosphate + NAD(+) = (2R)-3-phospho-glyceroyl phosphate + NADH + H(+)</text>
        <dbReference type="Rhea" id="RHEA:10300"/>
        <dbReference type="ChEBI" id="CHEBI:15378"/>
        <dbReference type="ChEBI" id="CHEBI:43474"/>
        <dbReference type="ChEBI" id="CHEBI:57540"/>
        <dbReference type="ChEBI" id="CHEBI:57604"/>
        <dbReference type="ChEBI" id="CHEBI:57945"/>
        <dbReference type="ChEBI" id="CHEBI:59776"/>
        <dbReference type="EC" id="1.2.1.12"/>
    </reaction>
</comment>
<dbReference type="PROSITE" id="PS00071">
    <property type="entry name" value="GAPDH"/>
    <property type="match status" value="1"/>
</dbReference>
<dbReference type="GO" id="GO:0005829">
    <property type="term" value="C:cytosol"/>
    <property type="evidence" value="ECO:0007669"/>
    <property type="project" value="TreeGrafter"/>
</dbReference>
<dbReference type="GO" id="GO:0050661">
    <property type="term" value="F:NADP binding"/>
    <property type="evidence" value="ECO:0007669"/>
    <property type="project" value="InterPro"/>
</dbReference>